<name>A0A9D4KCQ9_DREPO</name>
<evidence type="ECO:0000313" key="3">
    <source>
        <dbReference type="Proteomes" id="UP000828390"/>
    </source>
</evidence>
<sequence length="123" mass="13940">MQTVTSTVYTNKLLTDGRTDTRRHAQRTSHDHISSPCHFMTVVVAVAVAEAVAALQDQCFRMIKWEKKKMFTNCLQTDRRTDGRRTLSDHNSSPRAIAQETRIRPGTTDPWSPGITRPSVLML</sequence>
<comment type="caution">
    <text evidence="2">The sequence shown here is derived from an EMBL/GenBank/DDBJ whole genome shotgun (WGS) entry which is preliminary data.</text>
</comment>
<accession>A0A9D4KCQ9</accession>
<reference evidence="2" key="2">
    <citation type="submission" date="2020-11" db="EMBL/GenBank/DDBJ databases">
        <authorList>
            <person name="McCartney M.A."/>
            <person name="Auch B."/>
            <person name="Kono T."/>
            <person name="Mallez S."/>
            <person name="Becker A."/>
            <person name="Gohl D.M."/>
            <person name="Silverstein K.A.T."/>
            <person name="Koren S."/>
            <person name="Bechman K.B."/>
            <person name="Herman A."/>
            <person name="Abrahante J.E."/>
            <person name="Garbe J."/>
        </authorList>
    </citation>
    <scope>NUCLEOTIDE SEQUENCE</scope>
    <source>
        <strain evidence="2">Duluth1</strain>
        <tissue evidence="2">Whole animal</tissue>
    </source>
</reference>
<keyword evidence="3" id="KW-1185">Reference proteome</keyword>
<dbReference type="Proteomes" id="UP000828390">
    <property type="component" value="Unassembled WGS sequence"/>
</dbReference>
<gene>
    <name evidence="2" type="ORF">DPMN_110830</name>
</gene>
<reference evidence="2" key="1">
    <citation type="journal article" date="2019" name="bioRxiv">
        <title>The Genome of the Zebra Mussel, Dreissena polymorpha: A Resource for Invasive Species Research.</title>
        <authorList>
            <person name="McCartney M.A."/>
            <person name="Auch B."/>
            <person name="Kono T."/>
            <person name="Mallez S."/>
            <person name="Zhang Y."/>
            <person name="Obille A."/>
            <person name="Becker A."/>
            <person name="Abrahante J.E."/>
            <person name="Garbe J."/>
            <person name="Badalamenti J.P."/>
            <person name="Herman A."/>
            <person name="Mangelson H."/>
            <person name="Liachko I."/>
            <person name="Sullivan S."/>
            <person name="Sone E.D."/>
            <person name="Koren S."/>
            <person name="Silverstein K.A.T."/>
            <person name="Beckman K.B."/>
            <person name="Gohl D.M."/>
        </authorList>
    </citation>
    <scope>NUCLEOTIDE SEQUENCE</scope>
    <source>
        <strain evidence="2">Duluth1</strain>
        <tissue evidence="2">Whole animal</tissue>
    </source>
</reference>
<proteinExistence type="predicted"/>
<organism evidence="2 3">
    <name type="scientific">Dreissena polymorpha</name>
    <name type="common">Zebra mussel</name>
    <name type="synonym">Mytilus polymorpha</name>
    <dbReference type="NCBI Taxonomy" id="45954"/>
    <lineage>
        <taxon>Eukaryota</taxon>
        <taxon>Metazoa</taxon>
        <taxon>Spiralia</taxon>
        <taxon>Lophotrochozoa</taxon>
        <taxon>Mollusca</taxon>
        <taxon>Bivalvia</taxon>
        <taxon>Autobranchia</taxon>
        <taxon>Heteroconchia</taxon>
        <taxon>Euheterodonta</taxon>
        <taxon>Imparidentia</taxon>
        <taxon>Neoheterodontei</taxon>
        <taxon>Myida</taxon>
        <taxon>Dreissenoidea</taxon>
        <taxon>Dreissenidae</taxon>
        <taxon>Dreissena</taxon>
    </lineage>
</organism>
<feature type="region of interest" description="Disordered" evidence="1">
    <location>
        <begin position="104"/>
        <end position="123"/>
    </location>
</feature>
<dbReference type="EMBL" id="JAIWYP010000004">
    <property type="protein sequence ID" value="KAH3837440.1"/>
    <property type="molecule type" value="Genomic_DNA"/>
</dbReference>
<evidence type="ECO:0000256" key="1">
    <source>
        <dbReference type="SAM" id="MobiDB-lite"/>
    </source>
</evidence>
<protein>
    <submittedName>
        <fullName evidence="2">Uncharacterized protein</fullName>
    </submittedName>
</protein>
<evidence type="ECO:0000313" key="2">
    <source>
        <dbReference type="EMBL" id="KAH3837440.1"/>
    </source>
</evidence>
<dbReference type="AlphaFoldDB" id="A0A9D4KCQ9"/>